<evidence type="ECO:0000313" key="3">
    <source>
        <dbReference type="EMBL" id="KAK3925269.1"/>
    </source>
</evidence>
<feature type="region of interest" description="Disordered" evidence="1">
    <location>
        <begin position="455"/>
        <end position="499"/>
    </location>
</feature>
<feature type="compositionally biased region" description="Acidic residues" evidence="1">
    <location>
        <begin position="467"/>
        <end position="476"/>
    </location>
</feature>
<dbReference type="GO" id="GO:0000785">
    <property type="term" value="C:chromatin"/>
    <property type="evidence" value="ECO:0007669"/>
    <property type="project" value="TreeGrafter"/>
</dbReference>
<dbReference type="Proteomes" id="UP001219518">
    <property type="component" value="Unassembled WGS sequence"/>
</dbReference>
<dbReference type="GO" id="GO:0010468">
    <property type="term" value="P:regulation of gene expression"/>
    <property type="evidence" value="ECO:0007669"/>
    <property type="project" value="TreeGrafter"/>
</dbReference>
<dbReference type="SMART" id="SM00558">
    <property type="entry name" value="JmjC"/>
    <property type="match status" value="1"/>
</dbReference>
<evidence type="ECO:0000313" key="4">
    <source>
        <dbReference type="Proteomes" id="UP001219518"/>
    </source>
</evidence>
<dbReference type="Pfam" id="PF02373">
    <property type="entry name" value="JmjC"/>
    <property type="match status" value="1"/>
</dbReference>
<comment type="caution">
    <text evidence="3">The sequence shown here is derived from an EMBL/GenBank/DDBJ whole genome shotgun (WGS) entry which is preliminary data.</text>
</comment>
<keyword evidence="4" id="KW-1185">Reference proteome</keyword>
<dbReference type="Gene3D" id="2.60.120.650">
    <property type="entry name" value="Cupin"/>
    <property type="match status" value="1"/>
</dbReference>
<evidence type="ECO:0000259" key="2">
    <source>
        <dbReference type="PROSITE" id="PS51184"/>
    </source>
</evidence>
<dbReference type="PROSITE" id="PS51184">
    <property type="entry name" value="JMJC"/>
    <property type="match status" value="1"/>
</dbReference>
<dbReference type="AlphaFoldDB" id="A0AAE1HPS8"/>
<dbReference type="GO" id="GO:0051864">
    <property type="term" value="F:histone H3K36 demethylase activity"/>
    <property type="evidence" value="ECO:0007669"/>
    <property type="project" value="TreeGrafter"/>
</dbReference>
<dbReference type="EMBL" id="JAHWGI010001226">
    <property type="protein sequence ID" value="KAK3925269.1"/>
    <property type="molecule type" value="Genomic_DNA"/>
</dbReference>
<sequence length="499" mass="56977">MPGRLETWSQHDGYRNVSEVKEFINNDTNKAMFHPEWLSRQTLLHRELFDINPVYDQTIEASDAKGQLRRLQSKMKKEVNECTFHPDGHSGELAEVVEKESIFLCADVVIDNLQNHENHVVYLQNMNISPPLDTTGGGLSMTAMNTGLQKLGNKAILGINKPSVYIGTEFSTFPCHREDMAFLAMNRHIAGAPKVWFCVPPAYYEAFIWMLRNLPIPEEHKSKVCQLLHKNLWISPRTVVSCGIPVYTIVQRPGDVVYLMPNTIHWGFNVGYNMNEAINFACKVQLVSQSAWYCRFEIRDVLVAHGATSADLKVWSGDSTLHLVKRLKTLQPHLYTRLKDVYEQDLDEESMAQGIAKSKSNQLQCDSDNIAHYPKCTLCSYCPMRCRTDAFDRIAAHAKRCHGVESVAKVVEESKMKYEEMQQQQKAGKTFKTPATECPRCRRIIHGSRTNLEEHMNTRRCKRSRADEEEEEEVDIPDAPPVPPPRVDTATRSCRRPAQ</sequence>
<evidence type="ECO:0000256" key="1">
    <source>
        <dbReference type="SAM" id="MobiDB-lite"/>
    </source>
</evidence>
<protein>
    <submittedName>
        <fullName evidence="3">Lysine-specific demethylase 4</fullName>
    </submittedName>
</protein>
<gene>
    <name evidence="3" type="ORF">KUF71_013476</name>
</gene>
<proteinExistence type="predicted"/>
<organism evidence="3 4">
    <name type="scientific">Frankliniella fusca</name>
    <dbReference type="NCBI Taxonomy" id="407009"/>
    <lineage>
        <taxon>Eukaryota</taxon>
        <taxon>Metazoa</taxon>
        <taxon>Ecdysozoa</taxon>
        <taxon>Arthropoda</taxon>
        <taxon>Hexapoda</taxon>
        <taxon>Insecta</taxon>
        <taxon>Pterygota</taxon>
        <taxon>Neoptera</taxon>
        <taxon>Paraneoptera</taxon>
        <taxon>Thysanoptera</taxon>
        <taxon>Terebrantia</taxon>
        <taxon>Thripoidea</taxon>
        <taxon>Thripidae</taxon>
        <taxon>Frankliniella</taxon>
    </lineage>
</organism>
<dbReference type="PANTHER" id="PTHR10694">
    <property type="entry name" value="LYSINE-SPECIFIC DEMETHYLASE"/>
    <property type="match status" value="1"/>
</dbReference>
<dbReference type="PANTHER" id="PTHR10694:SF7">
    <property type="entry name" value="[HISTONE H3]-TRIMETHYL-L-LYSINE(9) DEMETHYLASE"/>
    <property type="match status" value="1"/>
</dbReference>
<feature type="domain" description="JmjC" evidence="2">
    <location>
        <begin position="118"/>
        <end position="297"/>
    </location>
</feature>
<reference evidence="3" key="1">
    <citation type="submission" date="2021-07" db="EMBL/GenBank/DDBJ databases">
        <authorList>
            <person name="Catto M.A."/>
            <person name="Jacobson A."/>
            <person name="Kennedy G."/>
            <person name="Labadie P."/>
            <person name="Hunt B.G."/>
            <person name="Srinivasan R."/>
        </authorList>
    </citation>
    <scope>NUCLEOTIDE SEQUENCE</scope>
    <source>
        <strain evidence="3">PL_HMW_Pooled</strain>
        <tissue evidence="3">Head</tissue>
    </source>
</reference>
<dbReference type="InterPro" id="IPR003347">
    <property type="entry name" value="JmjC_dom"/>
</dbReference>
<accession>A0AAE1HPS8</accession>
<dbReference type="SUPFAM" id="SSF51197">
    <property type="entry name" value="Clavaminate synthase-like"/>
    <property type="match status" value="1"/>
</dbReference>
<dbReference type="GO" id="GO:0005634">
    <property type="term" value="C:nucleus"/>
    <property type="evidence" value="ECO:0007669"/>
    <property type="project" value="TreeGrafter"/>
</dbReference>
<reference evidence="3" key="2">
    <citation type="journal article" date="2023" name="BMC Genomics">
        <title>Pest status, molecular evolution, and epigenetic factors derived from the genome assembly of Frankliniella fusca, a thysanopteran phytovirus vector.</title>
        <authorList>
            <person name="Catto M.A."/>
            <person name="Labadie P.E."/>
            <person name="Jacobson A.L."/>
            <person name="Kennedy G.G."/>
            <person name="Srinivasan R."/>
            <person name="Hunt B.G."/>
        </authorList>
    </citation>
    <scope>NUCLEOTIDE SEQUENCE</scope>
    <source>
        <strain evidence="3">PL_HMW_Pooled</strain>
    </source>
</reference>
<dbReference type="GO" id="GO:0032454">
    <property type="term" value="F:histone H3K9 demethylase activity"/>
    <property type="evidence" value="ECO:0007669"/>
    <property type="project" value="TreeGrafter"/>
</dbReference>
<name>A0AAE1HPS8_9NEOP</name>